<comment type="caution">
    <text evidence="1">The sequence shown here is derived from an EMBL/GenBank/DDBJ whole genome shotgun (WGS) entry which is preliminary data.</text>
</comment>
<proteinExistence type="predicted"/>
<sequence length="166" mass="18543">MYARATHEPEHRVLQGLGSGLGCPPSRASVFSLSFGRFPFGALALRRRLVKWTDDDRGRGRRRRWRRTRRATFGIGVGNKGWEGYAVPRRVFFSSHLHTCHRLRPFGITVSFSSSASLPFPVFLSFYRANTRLPPGLQTVPSSLRCPCAPVEGCGSSRLVVGGRVR</sequence>
<accession>A0AAD7I465</accession>
<dbReference type="Proteomes" id="UP001215598">
    <property type="component" value="Unassembled WGS sequence"/>
</dbReference>
<evidence type="ECO:0000313" key="1">
    <source>
        <dbReference type="EMBL" id="KAJ7733672.1"/>
    </source>
</evidence>
<protein>
    <submittedName>
        <fullName evidence="1">Uncharacterized protein</fullName>
    </submittedName>
</protein>
<reference evidence="1" key="1">
    <citation type="submission" date="2023-03" db="EMBL/GenBank/DDBJ databases">
        <title>Massive genome expansion in bonnet fungi (Mycena s.s.) driven by repeated elements and novel gene families across ecological guilds.</title>
        <authorList>
            <consortium name="Lawrence Berkeley National Laboratory"/>
            <person name="Harder C.B."/>
            <person name="Miyauchi S."/>
            <person name="Viragh M."/>
            <person name="Kuo A."/>
            <person name="Thoen E."/>
            <person name="Andreopoulos B."/>
            <person name="Lu D."/>
            <person name="Skrede I."/>
            <person name="Drula E."/>
            <person name="Henrissat B."/>
            <person name="Morin E."/>
            <person name="Kohler A."/>
            <person name="Barry K."/>
            <person name="LaButti K."/>
            <person name="Morin E."/>
            <person name="Salamov A."/>
            <person name="Lipzen A."/>
            <person name="Mereny Z."/>
            <person name="Hegedus B."/>
            <person name="Baldrian P."/>
            <person name="Stursova M."/>
            <person name="Weitz H."/>
            <person name="Taylor A."/>
            <person name="Grigoriev I.V."/>
            <person name="Nagy L.G."/>
            <person name="Martin F."/>
            <person name="Kauserud H."/>
        </authorList>
    </citation>
    <scope>NUCLEOTIDE SEQUENCE</scope>
    <source>
        <strain evidence="1">CBHHK182m</strain>
    </source>
</reference>
<keyword evidence="2" id="KW-1185">Reference proteome</keyword>
<dbReference type="AlphaFoldDB" id="A0AAD7I465"/>
<evidence type="ECO:0000313" key="2">
    <source>
        <dbReference type="Proteomes" id="UP001215598"/>
    </source>
</evidence>
<dbReference type="EMBL" id="JARKIB010000137">
    <property type="protein sequence ID" value="KAJ7733672.1"/>
    <property type="molecule type" value="Genomic_DNA"/>
</dbReference>
<gene>
    <name evidence="1" type="ORF">B0H16DRAFT_162078</name>
</gene>
<dbReference type="PROSITE" id="PS51257">
    <property type="entry name" value="PROKAR_LIPOPROTEIN"/>
    <property type="match status" value="1"/>
</dbReference>
<organism evidence="1 2">
    <name type="scientific">Mycena metata</name>
    <dbReference type="NCBI Taxonomy" id="1033252"/>
    <lineage>
        <taxon>Eukaryota</taxon>
        <taxon>Fungi</taxon>
        <taxon>Dikarya</taxon>
        <taxon>Basidiomycota</taxon>
        <taxon>Agaricomycotina</taxon>
        <taxon>Agaricomycetes</taxon>
        <taxon>Agaricomycetidae</taxon>
        <taxon>Agaricales</taxon>
        <taxon>Marasmiineae</taxon>
        <taxon>Mycenaceae</taxon>
        <taxon>Mycena</taxon>
    </lineage>
</organism>
<name>A0AAD7I465_9AGAR</name>